<dbReference type="OrthoDB" id="8837163at2759"/>
<reference evidence="3" key="1">
    <citation type="submission" date="2025-08" db="UniProtKB">
        <authorList>
            <consortium name="RefSeq"/>
        </authorList>
    </citation>
    <scope>IDENTIFICATION</scope>
</reference>
<dbReference type="RefSeq" id="XP_030644465.1">
    <property type="nucleotide sequence ID" value="XM_030788605.1"/>
</dbReference>
<dbReference type="AlphaFoldDB" id="A0A6J2WG12"/>
<accession>A0A6J2WG12</accession>
<organism evidence="2 3">
    <name type="scientific">Chanos chanos</name>
    <name type="common">Milkfish</name>
    <name type="synonym">Mugil chanos</name>
    <dbReference type="NCBI Taxonomy" id="29144"/>
    <lineage>
        <taxon>Eukaryota</taxon>
        <taxon>Metazoa</taxon>
        <taxon>Chordata</taxon>
        <taxon>Craniata</taxon>
        <taxon>Vertebrata</taxon>
        <taxon>Euteleostomi</taxon>
        <taxon>Actinopterygii</taxon>
        <taxon>Neopterygii</taxon>
        <taxon>Teleostei</taxon>
        <taxon>Ostariophysi</taxon>
        <taxon>Gonorynchiformes</taxon>
        <taxon>Chanidae</taxon>
        <taxon>Chanos</taxon>
    </lineage>
</organism>
<dbReference type="GeneID" id="115824880"/>
<name>A0A6J2WG12_CHACN</name>
<keyword evidence="2" id="KW-1185">Reference proteome</keyword>
<dbReference type="InParanoid" id="A0A6J2WG12"/>
<evidence type="ECO:0000256" key="1">
    <source>
        <dbReference type="SAM" id="MobiDB-lite"/>
    </source>
</evidence>
<proteinExistence type="predicted"/>
<feature type="compositionally biased region" description="Low complexity" evidence="1">
    <location>
        <begin position="253"/>
        <end position="269"/>
    </location>
</feature>
<feature type="compositionally biased region" description="Basic residues" evidence="1">
    <location>
        <begin position="439"/>
        <end position="452"/>
    </location>
</feature>
<evidence type="ECO:0000313" key="3">
    <source>
        <dbReference type="RefSeq" id="XP_030644465.1"/>
    </source>
</evidence>
<feature type="region of interest" description="Disordered" evidence="1">
    <location>
        <begin position="419"/>
        <end position="471"/>
    </location>
</feature>
<evidence type="ECO:0000313" key="2">
    <source>
        <dbReference type="Proteomes" id="UP000504632"/>
    </source>
</evidence>
<gene>
    <name evidence="3" type="primary">LOC115824880</name>
</gene>
<feature type="region of interest" description="Disordered" evidence="1">
    <location>
        <begin position="253"/>
        <end position="288"/>
    </location>
</feature>
<sequence>MICVFCRTQTLIEEGRCDVVTKEKIDKVVLDNVRLISEVSLMIILPALSRIAETEPESYLHPSPDSSASEYLVDLIQPRPWRPLDYFFETTDELLLEKVVDAFDQIPRELFSGHDCLYTDSPELPSALIQEVLYQVNTAMRAAWEKKTSRDHPLKNFYIMDEFCNKAGDLLEFTICDIVNFFRVVRPWRDESFYDLELMTQQVTTALSQTVNKSSYLEERNLALLDRLSAARDRLRYLSDKHEFVKSLPSTESSLSAESTASTPESSVSTEEDNEHFSDGETQSCVSSEFRTVVDSRGSPLEEAPDSTSDTAVEGARFTTLLLVRLLSKYTQQDMAHNTQSSNEAVCKIIGNIMAISSTSGSAQVLQTQDIFGKVYKEIVDELGTETILEVTAESQDLAFDRVLVRALSKVLMEADIKMEGSQRPPQNEEKKKTNGGRFKLRIPKLTFRKKKSTDPAASSSAPEKKTQKPTLMKRILGVFKRSYF</sequence>
<protein>
    <submittedName>
        <fullName evidence="3">Uncharacterized protein LOC115824880</fullName>
    </submittedName>
</protein>
<dbReference type="Proteomes" id="UP000504632">
    <property type="component" value="Chromosome 12"/>
</dbReference>
<feature type="compositionally biased region" description="Basic and acidic residues" evidence="1">
    <location>
        <begin position="419"/>
        <end position="433"/>
    </location>
</feature>